<accession>A0A4X1TTJ7</accession>
<evidence type="ECO:0000313" key="2">
    <source>
        <dbReference type="Proteomes" id="UP000314985"/>
    </source>
</evidence>
<dbReference type="Ensembl" id="ENSSSCT00070022430.1">
    <property type="protein sequence ID" value="ENSSSCP00070018561.1"/>
    <property type="gene ID" value="ENSSSCG00070011532.1"/>
</dbReference>
<proteinExistence type="predicted"/>
<reference evidence="1 2" key="1">
    <citation type="submission" date="2017-08" db="EMBL/GenBank/DDBJ databases">
        <title>USMARCv1.0.</title>
        <authorList>
            <person name="Hannum G.I."/>
            <person name="Koren S."/>
            <person name="Schroeder S.G."/>
            <person name="Chin S.C."/>
            <person name="Nonneman D.J."/>
            <person name="Becker S.A."/>
            <person name="Rosen B.D."/>
            <person name="Bickhart D.M."/>
            <person name="Putnam N.H."/>
            <person name="Green R.E."/>
            <person name="Tuggle C.K."/>
            <person name="Liu H."/>
            <person name="Rohrer G.A."/>
            <person name="Warr A."/>
            <person name="Hall R."/>
            <person name="Kim K."/>
            <person name="Hume D.A."/>
            <person name="Talbot R."/>
            <person name="Chow W."/>
            <person name="Howe K."/>
            <person name="Schwartz A.S."/>
            <person name="Watson M."/>
            <person name="Archibald A.L."/>
            <person name="Phillippy A.M."/>
            <person name="Smith T.P.L."/>
        </authorList>
    </citation>
    <scope>NUCLEOTIDE SEQUENCE [LARGE SCALE GENOMIC DNA]</scope>
</reference>
<dbReference type="AlphaFoldDB" id="A0A4X1TTJ7"/>
<protein>
    <recommendedName>
        <fullName evidence="3">Reverse transcriptase domain-containing protein</fullName>
    </recommendedName>
</protein>
<evidence type="ECO:0008006" key="3">
    <source>
        <dbReference type="Google" id="ProtNLM"/>
    </source>
</evidence>
<dbReference type="Proteomes" id="UP000314985">
    <property type="component" value="Chromosome 10"/>
</dbReference>
<evidence type="ECO:0000313" key="1">
    <source>
        <dbReference type="Ensembl" id="ENSSSCP00070018561.1"/>
    </source>
</evidence>
<reference evidence="1" key="2">
    <citation type="submission" date="2025-08" db="UniProtKB">
        <authorList>
            <consortium name="Ensembl"/>
        </authorList>
    </citation>
    <scope>IDENTIFICATION</scope>
</reference>
<sequence length="46" mass="5195">LSLFVDEMTLCIENPKNDTKILLELISEFSKVSGHKISKQKSVAFL</sequence>
<name>A0A4X1TTJ7_PIG</name>
<organism evidence="1 2">
    <name type="scientific">Sus scrofa</name>
    <name type="common">Pig</name>
    <dbReference type="NCBI Taxonomy" id="9823"/>
    <lineage>
        <taxon>Eukaryota</taxon>
        <taxon>Metazoa</taxon>
        <taxon>Chordata</taxon>
        <taxon>Craniata</taxon>
        <taxon>Vertebrata</taxon>
        <taxon>Euteleostomi</taxon>
        <taxon>Mammalia</taxon>
        <taxon>Eutheria</taxon>
        <taxon>Laurasiatheria</taxon>
        <taxon>Artiodactyla</taxon>
        <taxon>Suina</taxon>
        <taxon>Suidae</taxon>
        <taxon>Sus</taxon>
    </lineage>
</organism>